<sequence length="91" mass="10169">MLSVEDWAEIRRLCRSEQLPISEVARVLGISRNTVKSALVSDGPPKYRRAPVGSVADAAEPKIRELLAAYPRMPGHCDRRADRMVVFDPHS</sequence>
<dbReference type="Proteomes" id="UP000465240">
    <property type="component" value="Unassembled WGS sequence"/>
</dbReference>
<name>A0ABQ1CEY6_9MYCO</name>
<comment type="caution">
    <text evidence="1">The sequence shown here is derived from an EMBL/GenBank/DDBJ whole genome shotgun (WGS) entry which is preliminary data.</text>
</comment>
<accession>A0ABQ1CEY6</accession>
<gene>
    <name evidence="1" type="ORF">MPRG_63070</name>
</gene>
<protein>
    <recommendedName>
        <fullName evidence="3">IS21 family transposase</fullName>
    </recommendedName>
</protein>
<dbReference type="EMBL" id="BLKX01000002">
    <property type="protein sequence ID" value="GFG83031.1"/>
    <property type="molecule type" value="Genomic_DNA"/>
</dbReference>
<keyword evidence="1" id="KW-0614">Plasmid</keyword>
<evidence type="ECO:0000313" key="2">
    <source>
        <dbReference type="Proteomes" id="UP000465240"/>
    </source>
</evidence>
<geneLocation type="plasmid" evidence="1">
    <name>pJCM18565</name>
</geneLocation>
<dbReference type="InterPro" id="IPR036388">
    <property type="entry name" value="WH-like_DNA-bd_sf"/>
</dbReference>
<dbReference type="InterPro" id="IPR013324">
    <property type="entry name" value="RNA_pol_sigma_r3/r4-like"/>
</dbReference>
<evidence type="ECO:0000313" key="1">
    <source>
        <dbReference type="EMBL" id="GFG83031.1"/>
    </source>
</evidence>
<proteinExistence type="predicted"/>
<keyword evidence="2" id="KW-1185">Reference proteome</keyword>
<organism evidence="1 2">
    <name type="scientific">Mycobacterium paragordonae</name>
    <dbReference type="NCBI Taxonomy" id="1389713"/>
    <lineage>
        <taxon>Bacteria</taxon>
        <taxon>Bacillati</taxon>
        <taxon>Actinomycetota</taxon>
        <taxon>Actinomycetes</taxon>
        <taxon>Mycobacteriales</taxon>
        <taxon>Mycobacteriaceae</taxon>
        <taxon>Mycobacterium</taxon>
    </lineage>
</organism>
<evidence type="ECO:0008006" key="3">
    <source>
        <dbReference type="Google" id="ProtNLM"/>
    </source>
</evidence>
<reference evidence="1 2" key="1">
    <citation type="journal article" date="2019" name="Emerg. Microbes Infect.">
        <title>Comprehensive subspecies identification of 175 nontuberculous mycobacteria species based on 7547 genomic profiles.</title>
        <authorList>
            <person name="Matsumoto Y."/>
            <person name="Kinjo T."/>
            <person name="Motooka D."/>
            <person name="Nabeya D."/>
            <person name="Jung N."/>
            <person name="Uechi K."/>
            <person name="Horii T."/>
            <person name="Iida T."/>
            <person name="Fujita J."/>
            <person name="Nakamura S."/>
        </authorList>
    </citation>
    <scope>NUCLEOTIDE SEQUENCE [LARGE SCALE GENOMIC DNA]</scope>
    <source>
        <strain evidence="1 2">JCM 18565</strain>
    </source>
</reference>
<dbReference type="SUPFAM" id="SSF88659">
    <property type="entry name" value="Sigma3 and sigma4 domains of RNA polymerase sigma factors"/>
    <property type="match status" value="1"/>
</dbReference>
<dbReference type="Gene3D" id="1.10.10.10">
    <property type="entry name" value="Winged helix-like DNA-binding domain superfamily/Winged helix DNA-binding domain"/>
    <property type="match status" value="1"/>
</dbReference>